<dbReference type="KEGG" id="fra:Francci3_2489"/>
<evidence type="ECO:0000259" key="20">
    <source>
        <dbReference type="PROSITE" id="PS51002"/>
    </source>
</evidence>
<feature type="region of interest" description="Disordered" evidence="18">
    <location>
        <begin position="1"/>
        <end position="31"/>
    </location>
</feature>
<evidence type="ECO:0000256" key="4">
    <source>
        <dbReference type="ARBA" id="ARBA00016116"/>
    </source>
</evidence>
<evidence type="ECO:0000256" key="15">
    <source>
        <dbReference type="ARBA" id="ARBA00023136"/>
    </source>
</evidence>
<comment type="catalytic activity">
    <reaction evidence="16">
        <text>a quinol + 2 Fe(III)-[cytochrome c](out) = a quinone + 2 Fe(II)-[cytochrome c](out) + 2 H(+)(out)</text>
        <dbReference type="Rhea" id="RHEA:11484"/>
        <dbReference type="Rhea" id="RHEA-COMP:10350"/>
        <dbReference type="Rhea" id="RHEA-COMP:14399"/>
        <dbReference type="ChEBI" id="CHEBI:15378"/>
        <dbReference type="ChEBI" id="CHEBI:24646"/>
        <dbReference type="ChEBI" id="CHEBI:29033"/>
        <dbReference type="ChEBI" id="CHEBI:29034"/>
        <dbReference type="ChEBI" id="CHEBI:132124"/>
        <dbReference type="EC" id="7.1.1.8"/>
    </reaction>
</comment>
<feature type="transmembrane region" description="Helical" evidence="19">
    <location>
        <begin position="133"/>
        <end position="154"/>
    </location>
</feature>
<evidence type="ECO:0000313" key="22">
    <source>
        <dbReference type="Proteomes" id="UP000001937"/>
    </source>
</evidence>
<dbReference type="EC" id="7.1.1.8" evidence="3"/>
<evidence type="ECO:0000256" key="9">
    <source>
        <dbReference type="ARBA" id="ARBA00022692"/>
    </source>
</evidence>
<keyword evidence="22" id="KW-1185">Reference proteome</keyword>
<dbReference type="eggNOG" id="COG1290">
    <property type="taxonomic scope" value="Bacteria"/>
</dbReference>
<dbReference type="GO" id="GO:0005886">
    <property type="term" value="C:plasma membrane"/>
    <property type="evidence" value="ECO:0007669"/>
    <property type="project" value="UniProtKB-SubCell"/>
</dbReference>
<evidence type="ECO:0000256" key="8">
    <source>
        <dbReference type="ARBA" id="ARBA00022660"/>
    </source>
</evidence>
<feature type="transmembrane region" description="Helical" evidence="19">
    <location>
        <begin position="198"/>
        <end position="219"/>
    </location>
</feature>
<keyword evidence="10" id="KW-0479">Metal-binding</keyword>
<dbReference type="PhylomeDB" id="Q2JA36"/>
<dbReference type="GO" id="GO:0016491">
    <property type="term" value="F:oxidoreductase activity"/>
    <property type="evidence" value="ECO:0007669"/>
    <property type="project" value="InterPro"/>
</dbReference>
<feature type="transmembrane region" description="Helical" evidence="19">
    <location>
        <begin position="354"/>
        <end position="379"/>
    </location>
</feature>
<keyword evidence="9 19" id="KW-0812">Transmembrane</keyword>
<dbReference type="Gene3D" id="1.20.810.10">
    <property type="entry name" value="Cytochrome Bc1 Complex, Chain C"/>
    <property type="match status" value="1"/>
</dbReference>
<feature type="transmembrane region" description="Helical" evidence="19">
    <location>
        <begin position="286"/>
        <end position="305"/>
    </location>
</feature>
<name>Q2JA36_FRACC</name>
<comment type="subcellular location">
    <subcellularLocation>
        <location evidence="2">Cell membrane</location>
        <topology evidence="2">Multi-pass membrane protein</topology>
    </subcellularLocation>
</comment>
<evidence type="ECO:0000256" key="11">
    <source>
        <dbReference type="ARBA" id="ARBA00022967"/>
    </source>
</evidence>
<keyword evidence="12" id="KW-0249">Electron transport</keyword>
<dbReference type="RefSeq" id="WP_011436899.1">
    <property type="nucleotide sequence ID" value="NC_007777.1"/>
</dbReference>
<evidence type="ECO:0000256" key="17">
    <source>
        <dbReference type="ARBA" id="ARBA00029568"/>
    </source>
</evidence>
<evidence type="ECO:0000256" key="19">
    <source>
        <dbReference type="SAM" id="Phobius"/>
    </source>
</evidence>
<feature type="domain" description="Cytochrome b/b6 N-terminal region profile" evidence="20">
    <location>
        <begin position="37"/>
        <end position="263"/>
    </location>
</feature>
<dbReference type="FunFam" id="1.20.810.10:FF:000007">
    <property type="entry name" value="Ubiquinol-cytochrome C reductase B subunit"/>
    <property type="match status" value="1"/>
</dbReference>
<proteinExistence type="predicted"/>
<evidence type="ECO:0000256" key="12">
    <source>
        <dbReference type="ARBA" id="ARBA00022982"/>
    </source>
</evidence>
<evidence type="ECO:0000256" key="16">
    <source>
        <dbReference type="ARBA" id="ARBA00029351"/>
    </source>
</evidence>
<feature type="transmembrane region" description="Helical" evidence="19">
    <location>
        <begin position="431"/>
        <end position="451"/>
    </location>
</feature>
<dbReference type="GO" id="GO:0022904">
    <property type="term" value="P:respiratory electron transport chain"/>
    <property type="evidence" value="ECO:0007669"/>
    <property type="project" value="InterPro"/>
</dbReference>
<evidence type="ECO:0000256" key="7">
    <source>
        <dbReference type="ARBA" id="ARBA00022617"/>
    </source>
</evidence>
<keyword evidence="7" id="KW-0349">Heme</keyword>
<reference evidence="21 22" key="1">
    <citation type="journal article" date="2007" name="Genome Res.">
        <title>Genome characteristics of facultatively symbiotic Frankia sp. strains reflect host range and host plant biogeography.</title>
        <authorList>
            <person name="Normand P."/>
            <person name="Lapierre P."/>
            <person name="Tisa L.S."/>
            <person name="Gogarten J.P."/>
            <person name="Alloisio N."/>
            <person name="Bagnarol E."/>
            <person name="Bassi C.A."/>
            <person name="Berry A.M."/>
            <person name="Bickhart D.M."/>
            <person name="Choisne N."/>
            <person name="Couloux A."/>
            <person name="Cournoyer B."/>
            <person name="Cruveiller S."/>
            <person name="Daubin V."/>
            <person name="Demange N."/>
            <person name="Francino M.P."/>
            <person name="Goltsman E."/>
            <person name="Huang Y."/>
            <person name="Kopp O.R."/>
            <person name="Labarre L."/>
            <person name="Lapidus A."/>
            <person name="Lavire C."/>
            <person name="Marechal J."/>
            <person name="Martinez M."/>
            <person name="Mastronunzio J.E."/>
            <person name="Mullin B.C."/>
            <person name="Niemann J."/>
            <person name="Pujic P."/>
            <person name="Rawnsley T."/>
            <person name="Rouy Z."/>
            <person name="Schenowitz C."/>
            <person name="Sellstedt A."/>
            <person name="Tavares F."/>
            <person name="Tomkins J.P."/>
            <person name="Vallenet D."/>
            <person name="Valverde C."/>
            <person name="Wall L.G."/>
            <person name="Wang Y."/>
            <person name="Medigue C."/>
            <person name="Benson D.R."/>
        </authorList>
    </citation>
    <scope>NUCLEOTIDE SEQUENCE [LARGE SCALE GENOMIC DNA]</scope>
    <source>
        <strain evidence="22">DSM 45818 / CECT 9043 / CcI3</strain>
    </source>
</reference>
<feature type="compositionally biased region" description="Low complexity" evidence="18">
    <location>
        <begin position="1"/>
        <end position="11"/>
    </location>
</feature>
<evidence type="ECO:0000256" key="2">
    <source>
        <dbReference type="ARBA" id="ARBA00004651"/>
    </source>
</evidence>
<keyword evidence="8" id="KW-0679">Respiratory chain</keyword>
<dbReference type="OrthoDB" id="9804503at2"/>
<dbReference type="PANTHER" id="PTHR19271">
    <property type="entry name" value="CYTOCHROME B"/>
    <property type="match status" value="1"/>
</dbReference>
<keyword evidence="6" id="KW-1003">Cell membrane</keyword>
<organism evidence="21 22">
    <name type="scientific">Frankia casuarinae (strain DSM 45818 / CECT 9043 / HFP020203 / CcI3)</name>
    <dbReference type="NCBI Taxonomy" id="106370"/>
    <lineage>
        <taxon>Bacteria</taxon>
        <taxon>Bacillati</taxon>
        <taxon>Actinomycetota</taxon>
        <taxon>Actinomycetes</taxon>
        <taxon>Frankiales</taxon>
        <taxon>Frankiaceae</taxon>
        <taxon>Frankia</taxon>
    </lineage>
</organism>
<evidence type="ECO:0000256" key="6">
    <source>
        <dbReference type="ARBA" id="ARBA00022475"/>
    </source>
</evidence>
<dbReference type="SUPFAM" id="SSF81342">
    <property type="entry name" value="Transmembrane di-heme cytochromes"/>
    <property type="match status" value="1"/>
</dbReference>
<evidence type="ECO:0000256" key="18">
    <source>
        <dbReference type="SAM" id="MobiDB-lite"/>
    </source>
</evidence>
<feature type="transmembrane region" description="Helical" evidence="19">
    <location>
        <begin position="70"/>
        <end position="89"/>
    </location>
</feature>
<dbReference type="InterPro" id="IPR016174">
    <property type="entry name" value="Di-haem_cyt_TM"/>
</dbReference>
<evidence type="ECO:0000256" key="13">
    <source>
        <dbReference type="ARBA" id="ARBA00022989"/>
    </source>
</evidence>
<gene>
    <name evidence="21" type="ordered locus">Francci3_2489</name>
</gene>
<dbReference type="Pfam" id="PF13631">
    <property type="entry name" value="Cytochrom_B_N_2"/>
    <property type="match status" value="1"/>
</dbReference>
<dbReference type="PROSITE" id="PS51002">
    <property type="entry name" value="CYTB_NTER"/>
    <property type="match status" value="1"/>
</dbReference>
<evidence type="ECO:0000256" key="5">
    <source>
        <dbReference type="ARBA" id="ARBA00022448"/>
    </source>
</evidence>
<evidence type="ECO:0000256" key="3">
    <source>
        <dbReference type="ARBA" id="ARBA00012951"/>
    </source>
</evidence>
<evidence type="ECO:0000313" key="21">
    <source>
        <dbReference type="EMBL" id="ABD11856.1"/>
    </source>
</evidence>
<feature type="transmembrane region" description="Helical" evidence="19">
    <location>
        <begin position="400"/>
        <end position="425"/>
    </location>
</feature>
<accession>Q2JA36</accession>
<feature type="transmembrane region" description="Helical" evidence="19">
    <location>
        <begin position="231"/>
        <end position="255"/>
    </location>
</feature>
<dbReference type="HOGENOM" id="CLU_031114_2_0_11"/>
<evidence type="ECO:0000256" key="1">
    <source>
        <dbReference type="ARBA" id="ARBA00001971"/>
    </source>
</evidence>
<dbReference type="EMBL" id="CP000249">
    <property type="protein sequence ID" value="ABD11856.1"/>
    <property type="molecule type" value="Genomic_DNA"/>
</dbReference>
<dbReference type="PANTHER" id="PTHR19271:SF16">
    <property type="entry name" value="CYTOCHROME B"/>
    <property type="match status" value="1"/>
</dbReference>
<dbReference type="GO" id="GO:0008121">
    <property type="term" value="F:quinol-cytochrome-c reductase activity"/>
    <property type="evidence" value="ECO:0007669"/>
    <property type="project" value="UniProtKB-EC"/>
</dbReference>
<evidence type="ECO:0000256" key="14">
    <source>
        <dbReference type="ARBA" id="ARBA00023004"/>
    </source>
</evidence>
<dbReference type="Proteomes" id="UP000001937">
    <property type="component" value="Chromosome"/>
</dbReference>
<dbReference type="GO" id="GO:0046872">
    <property type="term" value="F:metal ion binding"/>
    <property type="evidence" value="ECO:0007669"/>
    <property type="project" value="UniProtKB-KW"/>
</dbReference>
<protein>
    <recommendedName>
        <fullName evidence="4">Cytochrome bc1 complex cytochrome b subunit</fullName>
        <ecNumber evidence="3">7.1.1.8</ecNumber>
    </recommendedName>
    <alternativeName>
        <fullName evidence="17">Cytochrome bc1 reductase complex subunit QcrB</fullName>
    </alternativeName>
</protein>
<keyword evidence="13 19" id="KW-1133">Transmembrane helix</keyword>
<comment type="cofactor">
    <cofactor evidence="1">
        <name>heme</name>
        <dbReference type="ChEBI" id="CHEBI:30413"/>
    </cofactor>
</comment>
<dbReference type="InterPro" id="IPR005797">
    <property type="entry name" value="Cyt_b/b6_N"/>
</dbReference>
<keyword evidence="15 19" id="KW-0472">Membrane</keyword>
<evidence type="ECO:0000256" key="10">
    <source>
        <dbReference type="ARBA" id="ARBA00022723"/>
    </source>
</evidence>
<keyword evidence="11" id="KW-1278">Translocase</keyword>
<feature type="transmembrane region" description="Helical" evidence="19">
    <location>
        <begin position="166"/>
        <end position="186"/>
    </location>
</feature>
<keyword evidence="14" id="KW-0408">Iron</keyword>
<dbReference type="AlphaFoldDB" id="Q2JA36"/>
<sequence>MTATTGSGTSTRRADRPGRESPGPGRESPVTAAGHKAVGFIDRRLGSARFLRSVMNKVFPDHWSFMIGEIALYSFGVLVATGVYLTFFFEPSEQQTVYDGSYVPLRGVTMSRAYASTLDISFDVRAGLVIRQIHHWAALLFVAAIIVHLCRIFFTGAFRRPREINWLIGVSLLLLAIAEGFAGYSLPDDLLSGTGVRIAYAIAESIPVVGTWIAWGFWGGEFPGTHFITRLYVVHILLVPGLLLALIGAHLGILWHQKHTQFPGPGRTEDNVVGSRLFPGYAAKSVGFLLITAGLLAVLGGVAQINPVWAYGPYTPMDVSSLAQPDWYVGFLEGSLRLFLPWEYRGLGHDVPPVLWPGVVLPGVLFGLLAAYPFLEALVTRDHDQHNLLQRPRHHPDRTAFGVMALTFYGVLLLAGGDDVFALVLHLSLNAVVWAGRIGLLVLPPFAFYATRRLCRAAAARERRQAAAPEETGWIRLEPAGRYTEVELPKPSAPAPALAAAERVPPAIEGPTSGRQRGQARLRRAVVGFFTRPRA</sequence>
<keyword evidence="5" id="KW-0813">Transport</keyword>
<dbReference type="InterPro" id="IPR027387">
    <property type="entry name" value="Cytb/b6-like_sf"/>
</dbReference>
<dbReference type="STRING" id="106370.Francci3_2489"/>